<dbReference type="PROSITE" id="PS50089">
    <property type="entry name" value="ZF_RING_2"/>
    <property type="match status" value="1"/>
</dbReference>
<dbReference type="PANTHER" id="PTHR25462:SF306">
    <property type="entry name" value="TRIPARTITE MOTIF CONTAINING 9"/>
    <property type="match status" value="1"/>
</dbReference>
<accession>A0ABD3TGH6</accession>
<keyword evidence="1" id="KW-0479">Metal-binding</keyword>
<dbReference type="CDD" id="cd16579">
    <property type="entry name" value="RING-HC_PML_C-V"/>
    <property type="match status" value="1"/>
</dbReference>
<dbReference type="PROSITE" id="PS50119">
    <property type="entry name" value="ZF_BBOX"/>
    <property type="match status" value="1"/>
</dbReference>
<evidence type="ECO:0000256" key="1">
    <source>
        <dbReference type="ARBA" id="ARBA00022723"/>
    </source>
</evidence>
<dbReference type="InterPro" id="IPR011042">
    <property type="entry name" value="6-blade_b-propeller_TolB-like"/>
</dbReference>
<dbReference type="InterPro" id="IPR001841">
    <property type="entry name" value="Znf_RING"/>
</dbReference>
<dbReference type="InterPro" id="IPR013083">
    <property type="entry name" value="Znf_RING/FYVE/PHD"/>
</dbReference>
<comment type="caution">
    <text evidence="7">The sequence shown here is derived from an EMBL/GenBank/DDBJ whole genome shotgun (WGS) entry which is preliminary data.</text>
</comment>
<evidence type="ECO:0000256" key="2">
    <source>
        <dbReference type="ARBA" id="ARBA00022771"/>
    </source>
</evidence>
<dbReference type="SUPFAM" id="SSF57845">
    <property type="entry name" value="B-box zinc-binding domain"/>
    <property type="match status" value="1"/>
</dbReference>
<dbReference type="Gene3D" id="2.120.10.30">
    <property type="entry name" value="TolB, C-terminal domain"/>
    <property type="match status" value="1"/>
</dbReference>
<proteinExistence type="predicted"/>
<dbReference type="AlphaFoldDB" id="A0ABD3TGH6"/>
<protein>
    <recommendedName>
        <fullName evidence="9">Tripartite motif-containing protein 45</fullName>
    </recommendedName>
</protein>
<name>A0ABD3TGH6_SINWO</name>
<evidence type="ECO:0000256" key="4">
    <source>
        <dbReference type="PROSITE-ProRule" id="PRU00024"/>
    </source>
</evidence>
<dbReference type="InterPro" id="IPR047153">
    <property type="entry name" value="TRIM45/56/19-like"/>
</dbReference>
<evidence type="ECO:0000313" key="7">
    <source>
        <dbReference type="EMBL" id="KAL3836120.1"/>
    </source>
</evidence>
<evidence type="ECO:0000259" key="6">
    <source>
        <dbReference type="PROSITE" id="PS50119"/>
    </source>
</evidence>
<feature type="domain" description="B box-type" evidence="6">
    <location>
        <begin position="105"/>
        <end position="156"/>
    </location>
</feature>
<evidence type="ECO:0000259" key="5">
    <source>
        <dbReference type="PROSITE" id="PS50089"/>
    </source>
</evidence>
<dbReference type="PANTHER" id="PTHR25462">
    <property type="entry name" value="BONUS, ISOFORM C-RELATED"/>
    <property type="match status" value="1"/>
</dbReference>
<gene>
    <name evidence="7" type="ORF">ACJMK2_021571</name>
</gene>
<dbReference type="Proteomes" id="UP001634394">
    <property type="component" value="Unassembled WGS sequence"/>
</dbReference>
<keyword evidence="3" id="KW-0862">Zinc</keyword>
<evidence type="ECO:0008006" key="9">
    <source>
        <dbReference type="Google" id="ProtNLM"/>
    </source>
</evidence>
<keyword evidence="8" id="KW-1185">Reference proteome</keyword>
<evidence type="ECO:0000313" key="8">
    <source>
        <dbReference type="Proteomes" id="UP001634394"/>
    </source>
</evidence>
<dbReference type="GO" id="GO:0008270">
    <property type="term" value="F:zinc ion binding"/>
    <property type="evidence" value="ECO:0007669"/>
    <property type="project" value="UniProtKB-KW"/>
</dbReference>
<sequence length="692" mass="78544">MDGKETSNFVPNSEKEKVVQESKQLVCPLCLKNFKTPRILPCVDTFCEECLSAYISSARIHNCFACPTCKTSITPPNKGDSYKSWAAIFPLNAIAMPLSCADEAKSEEYCERCKAENDKSILATSFCVVCKEYFCDGCVKSHKSFKALKRHMIIQKNGPSIKLMSSLRHVLNCTKHPEKDLDQFCKDHSCACCAICVEKLHKGCANALKLSSYAQEKLKITSSPEILSSLHEVETQLERFIDINEKQIYLLQERVKELPDEIRKMRAKINERLDVLENRICAQSDKILLEETSKFQESNQRCKSLVASIRISAFVLENACNQGSDTQNYLTQQVIAQKLDRIKEEVLTTFMKTKTVDIMLTFHQIFHDLLLLSDRKMVGLEVKDVTKPISPYSIIVSPRKREKDIKEEKELETNEQKHGITELAFMRTLETLYPADGMKPRYTGATFLPEGNVLLVDFNNNKCCLYNSDYNFVDDLNLRRNPRLCCRLEGKKVAVTIPAAKEIEILVIDKGIKSVKTVTTRHECFGLTSLNSEQLVVSGHNRTTRRHFWAIITTGGKERHYQEIDETVKGSNISHVTVNGIKTCVYVSCAALDAVFSFTLDGQIVYRYTDKNLKQPHGVGADKEGNIYVLGYESNNLHQVSPGGECIRVISSEIPQNPRHICFTETKDVLLITHGRLFSEHCSVYKLKYQIF</sequence>
<dbReference type="EMBL" id="JBJQND010000018">
    <property type="protein sequence ID" value="KAL3836120.1"/>
    <property type="molecule type" value="Genomic_DNA"/>
</dbReference>
<evidence type="ECO:0000256" key="3">
    <source>
        <dbReference type="ARBA" id="ARBA00022833"/>
    </source>
</evidence>
<dbReference type="Gene3D" id="3.30.160.60">
    <property type="entry name" value="Classic Zinc Finger"/>
    <property type="match status" value="1"/>
</dbReference>
<dbReference type="SUPFAM" id="SSF63829">
    <property type="entry name" value="Calcium-dependent phosphotriesterase"/>
    <property type="match status" value="1"/>
</dbReference>
<keyword evidence="2 4" id="KW-0863">Zinc-finger</keyword>
<reference evidence="7 8" key="1">
    <citation type="submission" date="2024-11" db="EMBL/GenBank/DDBJ databases">
        <title>Chromosome-level genome assembly of the freshwater bivalve Anodonta woodiana.</title>
        <authorList>
            <person name="Chen X."/>
        </authorList>
    </citation>
    <scope>NUCLEOTIDE SEQUENCE [LARGE SCALE GENOMIC DNA]</scope>
    <source>
        <strain evidence="7">MN2024</strain>
        <tissue evidence="7">Gills</tissue>
    </source>
</reference>
<feature type="domain" description="RING-type" evidence="5">
    <location>
        <begin position="27"/>
        <end position="70"/>
    </location>
</feature>
<dbReference type="InterPro" id="IPR000315">
    <property type="entry name" value="Znf_B-box"/>
</dbReference>
<dbReference type="Gene3D" id="3.30.40.10">
    <property type="entry name" value="Zinc/RING finger domain, C3HC4 (zinc finger)"/>
    <property type="match status" value="1"/>
</dbReference>
<dbReference type="SUPFAM" id="SSF57850">
    <property type="entry name" value="RING/U-box"/>
    <property type="match status" value="1"/>
</dbReference>
<organism evidence="7 8">
    <name type="scientific">Sinanodonta woodiana</name>
    <name type="common">Chinese pond mussel</name>
    <name type="synonym">Anodonta woodiana</name>
    <dbReference type="NCBI Taxonomy" id="1069815"/>
    <lineage>
        <taxon>Eukaryota</taxon>
        <taxon>Metazoa</taxon>
        <taxon>Spiralia</taxon>
        <taxon>Lophotrochozoa</taxon>
        <taxon>Mollusca</taxon>
        <taxon>Bivalvia</taxon>
        <taxon>Autobranchia</taxon>
        <taxon>Heteroconchia</taxon>
        <taxon>Palaeoheterodonta</taxon>
        <taxon>Unionida</taxon>
        <taxon>Unionoidea</taxon>
        <taxon>Unionidae</taxon>
        <taxon>Unioninae</taxon>
        <taxon>Sinanodonta</taxon>
    </lineage>
</organism>